<dbReference type="Gene3D" id="2.60.40.4070">
    <property type="match status" value="1"/>
</dbReference>
<name>A0A521DCM0_9BACT</name>
<dbReference type="Pfam" id="PF18962">
    <property type="entry name" value="Por_Secre_tail"/>
    <property type="match status" value="1"/>
</dbReference>
<proteinExistence type="predicted"/>
<dbReference type="Proteomes" id="UP000317557">
    <property type="component" value="Unassembled WGS sequence"/>
</dbReference>
<accession>A0A521DCM0</accession>
<gene>
    <name evidence="2" type="ORF">SAMN06265219_10831</name>
</gene>
<dbReference type="AlphaFoldDB" id="A0A521DCM0"/>
<dbReference type="NCBIfam" id="TIGR04183">
    <property type="entry name" value="Por_Secre_tail"/>
    <property type="match status" value="1"/>
</dbReference>
<evidence type="ECO:0000313" key="2">
    <source>
        <dbReference type="EMBL" id="SMO69322.1"/>
    </source>
</evidence>
<evidence type="ECO:0000313" key="3">
    <source>
        <dbReference type="Proteomes" id="UP000317557"/>
    </source>
</evidence>
<evidence type="ECO:0000259" key="1">
    <source>
        <dbReference type="Pfam" id="PF18962"/>
    </source>
</evidence>
<dbReference type="InterPro" id="IPR026444">
    <property type="entry name" value="Secre_tail"/>
</dbReference>
<protein>
    <submittedName>
        <fullName evidence="2">Por secretion system C-terminal sorting domain-containing protein</fullName>
    </submittedName>
</protein>
<organism evidence="2 3">
    <name type="scientific">Gracilimonas mengyeensis</name>
    <dbReference type="NCBI Taxonomy" id="1302730"/>
    <lineage>
        <taxon>Bacteria</taxon>
        <taxon>Pseudomonadati</taxon>
        <taxon>Balneolota</taxon>
        <taxon>Balneolia</taxon>
        <taxon>Balneolales</taxon>
        <taxon>Balneolaceae</taxon>
        <taxon>Gracilimonas</taxon>
    </lineage>
</organism>
<dbReference type="EMBL" id="FXTP01000008">
    <property type="protein sequence ID" value="SMO69322.1"/>
    <property type="molecule type" value="Genomic_DNA"/>
</dbReference>
<dbReference type="RefSeq" id="WP_142454498.1">
    <property type="nucleotide sequence ID" value="NZ_FXTP01000008.1"/>
</dbReference>
<reference evidence="2 3" key="1">
    <citation type="submission" date="2017-05" db="EMBL/GenBank/DDBJ databases">
        <authorList>
            <person name="Varghese N."/>
            <person name="Submissions S."/>
        </authorList>
    </citation>
    <scope>NUCLEOTIDE SEQUENCE [LARGE SCALE GENOMIC DNA]</scope>
    <source>
        <strain evidence="2 3">DSM 21985</strain>
    </source>
</reference>
<dbReference type="OrthoDB" id="9761875at2"/>
<sequence length="645" mass="72222">MGDGFDDMNVIDLEVFKGQLLASGFANVFYRGEFAYYKKAVKAWDGEKWINLHSNLIDSTTIRIDHLVSFNEKLYGYESYYSSKGNESDFGRIFEWDDESKTKKDITIEPDDSTIGLQVGFLSKVNERLIASYSFKKEDGPIENFIAEWSEGQWKQIGKQFRGRIAVVSSYKNSFVAAEIISGRPNHLRIHVFKEGQWSTLGKDDENGLGLNNTVAKVLEFKDQIIVGGKFSGTATQELNHIAQWDGETWSQLGNGLNGSVSDIAIHMGRLVAVQEKEKVFELIDDQWKELSLNIADTDIINKIISYKDTLSAVGRIEGKNGEFNNIIKWNGETWQRQGEIEVGLGSLNTLSKSGGNLITSGDGLVDNGSCIYQWDGEDWQQMSTDFLDYDFNNHGIAPRLTAVFEHQGDIYGAVRIAGFEKIAVLSNGIWRLVNPSSSSDAKHVKGLVSHGGYLMGWGYFESGYPVVENQSSIASWNNGHWQESPTKLYQFSEYSSESSECDNNQCLNSMIVTDNGVYAGGDFSRIGYIKASNFVHIKPEWNAVVVSNEENVSNHIPNDFQLYQNYPNPFNPSTTIKYSIPKAMEVRVNIYNMIGQKVKTVENVFKSAGTHQLSIDGSNMSSGVYLYRVKAGETVKSGRMILLK</sequence>
<keyword evidence="3" id="KW-1185">Reference proteome</keyword>
<feature type="domain" description="Secretion system C-terminal sorting" evidence="1">
    <location>
        <begin position="567"/>
        <end position="639"/>
    </location>
</feature>